<protein>
    <submittedName>
        <fullName evidence="1">Uncharacterized protein</fullName>
    </submittedName>
</protein>
<evidence type="ECO:0000313" key="1">
    <source>
        <dbReference type="EMBL" id="EPB75894.1"/>
    </source>
</evidence>
<dbReference type="GO" id="GO:0005615">
    <property type="term" value="C:extracellular space"/>
    <property type="evidence" value="ECO:0007669"/>
    <property type="project" value="TreeGrafter"/>
</dbReference>
<dbReference type="EMBL" id="KE124883">
    <property type="protein sequence ID" value="EPB75894.1"/>
    <property type="molecule type" value="Genomic_DNA"/>
</dbReference>
<accession>A0A0D6LVP6</accession>
<dbReference type="Gene3D" id="1.10.390.10">
    <property type="entry name" value="Neutral Protease Domain 2"/>
    <property type="match status" value="1"/>
</dbReference>
<dbReference type="GO" id="GO:0043171">
    <property type="term" value="P:peptide catabolic process"/>
    <property type="evidence" value="ECO:0007669"/>
    <property type="project" value="TreeGrafter"/>
</dbReference>
<dbReference type="GO" id="GO:0042277">
    <property type="term" value="F:peptide binding"/>
    <property type="evidence" value="ECO:0007669"/>
    <property type="project" value="TreeGrafter"/>
</dbReference>
<dbReference type="GO" id="GO:0006508">
    <property type="term" value="P:proteolysis"/>
    <property type="evidence" value="ECO:0007669"/>
    <property type="project" value="TreeGrafter"/>
</dbReference>
<name>A0A0D6LVP6_9BILA</name>
<dbReference type="GO" id="GO:0005737">
    <property type="term" value="C:cytoplasm"/>
    <property type="evidence" value="ECO:0007669"/>
    <property type="project" value="TreeGrafter"/>
</dbReference>
<dbReference type="PANTHER" id="PTHR11533:SF299">
    <property type="entry name" value="AMINOPEPTIDASE"/>
    <property type="match status" value="1"/>
</dbReference>
<dbReference type="InterPro" id="IPR027268">
    <property type="entry name" value="Peptidase_M4/M1_CTD_sf"/>
</dbReference>
<evidence type="ECO:0000313" key="2">
    <source>
        <dbReference type="Proteomes" id="UP000054495"/>
    </source>
</evidence>
<dbReference type="Gene3D" id="2.60.40.1910">
    <property type="match status" value="1"/>
</dbReference>
<sequence length="166" mass="19583">MQKALVVEHYIKKFFLQNAQGDDWWNSLDQALEGSKEGPNGGSLKMWYIGRQWTRQMGFPLVTVKTLNSTTVKVWQQRYKWDILLHYQTGKEIFGSKWLKREEPLYLNIGEGEKAVVVNVDRSGYFRQNYDPRGWQNILKQFKEDHEAVAEEVQDEKVLAEFSELH</sequence>
<dbReference type="AlphaFoldDB" id="A0A0D6LVP6"/>
<dbReference type="Proteomes" id="UP000054495">
    <property type="component" value="Unassembled WGS sequence"/>
</dbReference>
<organism evidence="1 2">
    <name type="scientific">Ancylostoma ceylanicum</name>
    <dbReference type="NCBI Taxonomy" id="53326"/>
    <lineage>
        <taxon>Eukaryota</taxon>
        <taxon>Metazoa</taxon>
        <taxon>Ecdysozoa</taxon>
        <taxon>Nematoda</taxon>
        <taxon>Chromadorea</taxon>
        <taxon>Rhabditida</taxon>
        <taxon>Rhabditina</taxon>
        <taxon>Rhabditomorpha</taxon>
        <taxon>Strongyloidea</taxon>
        <taxon>Ancylostomatidae</taxon>
        <taxon>Ancylostomatinae</taxon>
        <taxon>Ancylostoma</taxon>
    </lineage>
</organism>
<keyword evidence="2" id="KW-1185">Reference proteome</keyword>
<dbReference type="PANTHER" id="PTHR11533">
    <property type="entry name" value="PROTEASE M1 ZINC METALLOPROTEASE"/>
    <property type="match status" value="1"/>
</dbReference>
<dbReference type="GO" id="GO:0070006">
    <property type="term" value="F:metalloaminopeptidase activity"/>
    <property type="evidence" value="ECO:0007669"/>
    <property type="project" value="TreeGrafter"/>
</dbReference>
<gene>
    <name evidence="1" type="ORF">ANCCEY_04999</name>
</gene>
<reference evidence="1 2" key="1">
    <citation type="submission" date="2013-05" db="EMBL/GenBank/DDBJ databases">
        <title>Draft genome of the parasitic nematode Anyclostoma ceylanicum.</title>
        <authorList>
            <person name="Mitreva M."/>
        </authorList>
    </citation>
    <scope>NUCLEOTIDE SEQUENCE [LARGE SCALE GENOMIC DNA]</scope>
</reference>
<dbReference type="GO" id="GO:0008270">
    <property type="term" value="F:zinc ion binding"/>
    <property type="evidence" value="ECO:0007669"/>
    <property type="project" value="TreeGrafter"/>
</dbReference>
<dbReference type="InterPro" id="IPR050344">
    <property type="entry name" value="Peptidase_M1_aminopeptidases"/>
</dbReference>
<dbReference type="GO" id="GO:0016020">
    <property type="term" value="C:membrane"/>
    <property type="evidence" value="ECO:0007669"/>
    <property type="project" value="TreeGrafter"/>
</dbReference>
<proteinExistence type="predicted"/>